<dbReference type="PANTHER" id="PTHR24421:SF10">
    <property type="entry name" value="NITRATE_NITRITE SENSOR PROTEIN NARQ"/>
    <property type="match status" value="1"/>
</dbReference>
<dbReference type="GO" id="GO:0016020">
    <property type="term" value="C:membrane"/>
    <property type="evidence" value="ECO:0007669"/>
    <property type="project" value="InterPro"/>
</dbReference>
<feature type="transmembrane region" description="Helical" evidence="9">
    <location>
        <begin position="179"/>
        <end position="203"/>
    </location>
</feature>
<dbReference type="InterPro" id="IPR025828">
    <property type="entry name" value="Put_sensor_dom"/>
</dbReference>
<dbReference type="SUPFAM" id="SSF55874">
    <property type="entry name" value="ATPase domain of HSP90 chaperone/DNA topoisomerase II/histidine kinase"/>
    <property type="match status" value="1"/>
</dbReference>
<feature type="domain" description="Histidine kinase/HSP90-like ATPase" evidence="10">
    <location>
        <begin position="369"/>
        <end position="463"/>
    </location>
</feature>
<dbReference type="InterPro" id="IPR050482">
    <property type="entry name" value="Sensor_HK_TwoCompSys"/>
</dbReference>
<gene>
    <name evidence="11" type="ORF">APR03_003707</name>
</gene>
<evidence type="ECO:0000256" key="3">
    <source>
        <dbReference type="ARBA" id="ARBA00022553"/>
    </source>
</evidence>
<keyword evidence="9" id="KW-0472">Membrane</keyword>
<comment type="catalytic activity">
    <reaction evidence="1">
        <text>ATP + protein L-histidine = ADP + protein N-phospho-L-histidine.</text>
        <dbReference type="EC" id="2.7.13.3"/>
    </reaction>
</comment>
<dbReference type="GO" id="GO:0005524">
    <property type="term" value="F:ATP binding"/>
    <property type="evidence" value="ECO:0007669"/>
    <property type="project" value="UniProtKB-KW"/>
</dbReference>
<keyword evidence="9" id="KW-0812">Transmembrane</keyword>
<evidence type="ECO:0000256" key="4">
    <source>
        <dbReference type="ARBA" id="ARBA00022679"/>
    </source>
</evidence>
<dbReference type="SMART" id="SM00387">
    <property type="entry name" value="HATPase_c"/>
    <property type="match status" value="1"/>
</dbReference>
<evidence type="ECO:0000256" key="5">
    <source>
        <dbReference type="ARBA" id="ARBA00022741"/>
    </source>
</evidence>
<keyword evidence="4" id="KW-0808">Transferase</keyword>
<keyword evidence="12" id="KW-1185">Reference proteome</keyword>
<dbReference type="Pfam" id="PF13796">
    <property type="entry name" value="Sensor"/>
    <property type="match status" value="1"/>
</dbReference>
<dbReference type="EMBL" id="JAMTCS010000012">
    <property type="protein sequence ID" value="MCP2266341.1"/>
    <property type="molecule type" value="Genomic_DNA"/>
</dbReference>
<dbReference type="InterPro" id="IPR036890">
    <property type="entry name" value="HATPase_C_sf"/>
</dbReference>
<dbReference type="PANTHER" id="PTHR24421">
    <property type="entry name" value="NITRATE/NITRITE SENSOR PROTEIN NARX-RELATED"/>
    <property type="match status" value="1"/>
</dbReference>
<keyword evidence="9" id="KW-1133">Transmembrane helix</keyword>
<keyword evidence="3" id="KW-0597">Phosphoprotein</keyword>
<protein>
    <recommendedName>
        <fullName evidence="2">histidine kinase</fullName>
        <ecNumber evidence="2">2.7.13.3</ecNumber>
    </recommendedName>
</protein>
<evidence type="ECO:0000256" key="8">
    <source>
        <dbReference type="ARBA" id="ARBA00023012"/>
    </source>
</evidence>
<evidence type="ECO:0000256" key="1">
    <source>
        <dbReference type="ARBA" id="ARBA00000085"/>
    </source>
</evidence>
<dbReference type="Pfam" id="PF07730">
    <property type="entry name" value="HisKA_3"/>
    <property type="match status" value="1"/>
</dbReference>
<dbReference type="RefSeq" id="WP_253838052.1">
    <property type="nucleotide sequence ID" value="NZ_JAMTCS010000012.1"/>
</dbReference>
<dbReference type="CDD" id="cd16917">
    <property type="entry name" value="HATPase_UhpB-NarQ-NarX-like"/>
    <property type="match status" value="1"/>
</dbReference>
<dbReference type="Pfam" id="PF02518">
    <property type="entry name" value="HATPase_c"/>
    <property type="match status" value="1"/>
</dbReference>
<keyword evidence="5" id="KW-0547">Nucleotide-binding</keyword>
<sequence length="463" mass="47179">MTSADGAAPAPLSLEDRTAPALVSGAAFLRAPFDPATARAVAALAVGWLWSLTAGLVLWILVVVAAALVPVLGLGLPLLALLLVAARAFAAAERERILTQVGVLVPAPAAPVDRGGRWGRLWGPIRDGRAWAAALYALVLLLVCTLFFAVVAALASAAVAAVAFAVVGRDSVVAGWTGLAWPATVTLALAGALVALWSAAAVAQYGSFLVVRTAHALLGPSVAQEAEARALAAEQEARVAEAAAHTARERAVVLTESRTAAVSAADTERRRIERDLHDGAQQRLVALGVELGVARRLADKDPEHAVAALELAHREIKETLGELRDLVRGIHPAVLADRGLDAALSALAGRSPVPVEVEVEGDLTPAGSAAQAAAYFVVAEALTNVAKHAGAGTARVRAAIVPDADPPRLRVTVSDDGRGGAAASPGSGLEGLRGRVAALDGTFELDSPPGAGTRLTVEVPCAS</sequence>
<evidence type="ECO:0000256" key="7">
    <source>
        <dbReference type="ARBA" id="ARBA00022840"/>
    </source>
</evidence>
<feature type="transmembrane region" description="Helical" evidence="9">
    <location>
        <begin position="67"/>
        <end position="90"/>
    </location>
</feature>
<evidence type="ECO:0000256" key="2">
    <source>
        <dbReference type="ARBA" id="ARBA00012438"/>
    </source>
</evidence>
<evidence type="ECO:0000256" key="9">
    <source>
        <dbReference type="SAM" id="Phobius"/>
    </source>
</evidence>
<keyword evidence="6 11" id="KW-0418">Kinase</keyword>
<dbReference type="GO" id="GO:0000155">
    <property type="term" value="F:phosphorelay sensor kinase activity"/>
    <property type="evidence" value="ECO:0007669"/>
    <property type="project" value="InterPro"/>
</dbReference>
<dbReference type="InterPro" id="IPR011712">
    <property type="entry name" value="Sig_transdc_His_kin_sub3_dim/P"/>
</dbReference>
<dbReference type="AlphaFoldDB" id="A0A9X2JWP1"/>
<dbReference type="Gene3D" id="1.20.5.1930">
    <property type="match status" value="1"/>
</dbReference>
<feature type="transmembrane region" description="Helical" evidence="9">
    <location>
        <begin position="134"/>
        <end position="167"/>
    </location>
</feature>
<dbReference type="GO" id="GO:0046983">
    <property type="term" value="F:protein dimerization activity"/>
    <property type="evidence" value="ECO:0007669"/>
    <property type="project" value="InterPro"/>
</dbReference>
<feature type="transmembrane region" description="Helical" evidence="9">
    <location>
        <begin position="40"/>
        <end position="61"/>
    </location>
</feature>
<keyword evidence="7" id="KW-0067">ATP-binding</keyword>
<evidence type="ECO:0000313" key="11">
    <source>
        <dbReference type="EMBL" id="MCP2266341.1"/>
    </source>
</evidence>
<comment type="caution">
    <text evidence="11">The sequence shown here is derived from an EMBL/GenBank/DDBJ whole genome shotgun (WGS) entry which is preliminary data.</text>
</comment>
<name>A0A9X2JWP1_9MICO</name>
<dbReference type="InterPro" id="IPR003594">
    <property type="entry name" value="HATPase_dom"/>
</dbReference>
<evidence type="ECO:0000256" key="6">
    <source>
        <dbReference type="ARBA" id="ARBA00022777"/>
    </source>
</evidence>
<evidence type="ECO:0000259" key="10">
    <source>
        <dbReference type="SMART" id="SM00387"/>
    </source>
</evidence>
<evidence type="ECO:0000313" key="12">
    <source>
        <dbReference type="Proteomes" id="UP001139493"/>
    </source>
</evidence>
<organism evidence="11 12">
    <name type="scientific">Promicromonospora thailandica</name>
    <dbReference type="NCBI Taxonomy" id="765201"/>
    <lineage>
        <taxon>Bacteria</taxon>
        <taxon>Bacillati</taxon>
        <taxon>Actinomycetota</taxon>
        <taxon>Actinomycetes</taxon>
        <taxon>Micrococcales</taxon>
        <taxon>Promicromonosporaceae</taxon>
        <taxon>Promicromonospora</taxon>
    </lineage>
</organism>
<proteinExistence type="predicted"/>
<accession>A0A9X2JWP1</accession>
<dbReference type="Gene3D" id="3.30.565.10">
    <property type="entry name" value="Histidine kinase-like ATPase, C-terminal domain"/>
    <property type="match status" value="1"/>
</dbReference>
<dbReference type="Proteomes" id="UP001139493">
    <property type="component" value="Unassembled WGS sequence"/>
</dbReference>
<dbReference type="EC" id="2.7.13.3" evidence="2"/>
<reference evidence="11" key="1">
    <citation type="submission" date="2022-06" db="EMBL/GenBank/DDBJ databases">
        <title>Genomic Encyclopedia of Archaeal and Bacterial Type Strains, Phase II (KMG-II): from individual species to whole genera.</title>
        <authorList>
            <person name="Goeker M."/>
        </authorList>
    </citation>
    <scope>NUCLEOTIDE SEQUENCE</scope>
    <source>
        <strain evidence="11">DSM 26652</strain>
    </source>
</reference>
<keyword evidence="8" id="KW-0902">Two-component regulatory system</keyword>